<evidence type="ECO:0000313" key="2">
    <source>
        <dbReference type="EMBL" id="GBP91310.1"/>
    </source>
</evidence>
<sequence>MRSPPTVSDEFVATVKSRDEMTLGPPGYMAPRATAPLALTLNRRCSYKLEPSAISKLKEGAGSRIESQGRNLKQDRDRNRGQYRNYI</sequence>
<comment type="caution">
    <text evidence="2">The sequence shown here is derived from an EMBL/GenBank/DDBJ whole genome shotgun (WGS) entry which is preliminary data.</text>
</comment>
<evidence type="ECO:0000313" key="3">
    <source>
        <dbReference type="Proteomes" id="UP000299102"/>
    </source>
</evidence>
<organism evidence="2 3">
    <name type="scientific">Eumeta variegata</name>
    <name type="common">Bagworm moth</name>
    <name type="synonym">Eumeta japonica</name>
    <dbReference type="NCBI Taxonomy" id="151549"/>
    <lineage>
        <taxon>Eukaryota</taxon>
        <taxon>Metazoa</taxon>
        <taxon>Ecdysozoa</taxon>
        <taxon>Arthropoda</taxon>
        <taxon>Hexapoda</taxon>
        <taxon>Insecta</taxon>
        <taxon>Pterygota</taxon>
        <taxon>Neoptera</taxon>
        <taxon>Endopterygota</taxon>
        <taxon>Lepidoptera</taxon>
        <taxon>Glossata</taxon>
        <taxon>Ditrysia</taxon>
        <taxon>Tineoidea</taxon>
        <taxon>Psychidae</taxon>
        <taxon>Oiketicinae</taxon>
        <taxon>Eumeta</taxon>
    </lineage>
</organism>
<protein>
    <submittedName>
        <fullName evidence="2">Uncharacterized protein</fullName>
    </submittedName>
</protein>
<feature type="region of interest" description="Disordered" evidence="1">
    <location>
        <begin position="58"/>
        <end position="87"/>
    </location>
</feature>
<keyword evidence="3" id="KW-1185">Reference proteome</keyword>
<accession>A0A4C1ZTI8</accession>
<name>A0A4C1ZTI8_EUMVA</name>
<evidence type="ECO:0000256" key="1">
    <source>
        <dbReference type="SAM" id="MobiDB-lite"/>
    </source>
</evidence>
<reference evidence="2 3" key="1">
    <citation type="journal article" date="2019" name="Commun. Biol.">
        <title>The bagworm genome reveals a unique fibroin gene that provides high tensile strength.</title>
        <authorList>
            <person name="Kono N."/>
            <person name="Nakamura H."/>
            <person name="Ohtoshi R."/>
            <person name="Tomita M."/>
            <person name="Numata K."/>
            <person name="Arakawa K."/>
        </authorList>
    </citation>
    <scope>NUCLEOTIDE SEQUENCE [LARGE SCALE GENOMIC DNA]</scope>
</reference>
<dbReference type="Proteomes" id="UP000299102">
    <property type="component" value="Unassembled WGS sequence"/>
</dbReference>
<dbReference type="EMBL" id="BGZK01002158">
    <property type="protein sequence ID" value="GBP91310.1"/>
    <property type="molecule type" value="Genomic_DNA"/>
</dbReference>
<gene>
    <name evidence="2" type="ORF">EVAR_68493_1</name>
</gene>
<dbReference type="AlphaFoldDB" id="A0A4C1ZTI8"/>
<proteinExistence type="predicted"/>